<dbReference type="OrthoDB" id="2081291at2"/>
<comment type="caution">
    <text evidence="2">The sequence shown here is derived from an EMBL/GenBank/DDBJ whole genome shotgun (WGS) entry which is preliminary data.</text>
</comment>
<reference evidence="2 3" key="1">
    <citation type="journal article" date="2008" name="Appl. Environ. Microbiol.">
        <title>Genomic insights into Mn(II) oxidation by the marine alphaproteobacterium Aurantimonas sp. strain SI85-9A1.</title>
        <authorList>
            <person name="Dick G.J."/>
            <person name="Podell S."/>
            <person name="Johnson H.A."/>
            <person name="Rivera-Espinoza Y."/>
            <person name="Bernier-Latmani R."/>
            <person name="McCarthy J.K."/>
            <person name="Torpey J.W."/>
            <person name="Clement B.G."/>
            <person name="Gaasterland T."/>
            <person name="Tebo B.M."/>
        </authorList>
    </citation>
    <scope>NUCLEOTIDE SEQUENCE [LARGE SCALE GENOMIC DNA]</scope>
    <source>
        <strain evidence="2 3">SI85-9A1</strain>
    </source>
</reference>
<organism evidence="2 3">
    <name type="scientific">Aurantimonas manganoxydans (strain ATCC BAA-1229 / DSM 21871 / SI85-9A1)</name>
    <dbReference type="NCBI Taxonomy" id="287752"/>
    <lineage>
        <taxon>Bacteria</taxon>
        <taxon>Pseudomonadati</taxon>
        <taxon>Pseudomonadota</taxon>
        <taxon>Alphaproteobacteria</taxon>
        <taxon>Hyphomicrobiales</taxon>
        <taxon>Aurantimonadaceae</taxon>
        <taxon>Aurantimonas</taxon>
    </lineage>
</organism>
<proteinExistence type="predicted"/>
<dbReference type="InterPro" id="IPR007111">
    <property type="entry name" value="NACHT_NTPase"/>
</dbReference>
<dbReference type="PANTHER" id="PTHR46312:SF2">
    <property type="entry name" value="NUCLEOTIDE-BINDING OLIGOMERIZATION DOMAIN-CONTAINING PROTEIN 2-LIKE"/>
    <property type="match status" value="1"/>
</dbReference>
<evidence type="ECO:0000259" key="1">
    <source>
        <dbReference type="PROSITE" id="PS50837"/>
    </source>
</evidence>
<dbReference type="PROSITE" id="PS50837">
    <property type="entry name" value="NACHT"/>
    <property type="match status" value="1"/>
</dbReference>
<gene>
    <name evidence="2" type="ORF">SI859A1_02400</name>
</gene>
<dbReference type="BioCyc" id="AURANTIMONAS:SI859A1_02400-MONOMER"/>
<protein>
    <recommendedName>
        <fullName evidence="1">NACHT domain-containing protein</fullName>
    </recommendedName>
</protein>
<dbReference type="Proteomes" id="UP000000321">
    <property type="component" value="Unassembled WGS sequence"/>
</dbReference>
<dbReference type="Gene3D" id="3.40.50.300">
    <property type="entry name" value="P-loop containing nucleotide triphosphate hydrolases"/>
    <property type="match status" value="1"/>
</dbReference>
<sequence>MPVRIAGLKPLIEAITLDAYKSAKIAARSSRDTLHIFFRKGIERYISRETKNFTKIKTLVLPEKQLNLKDIYVGPIVNFHEELLSYDEILYRFIRERRVVVTGIAGQGKSLLLKSLFLDACTIDIGFVPVFIELRQYAGEDFSVEAAILDRLNGLTKQHSEEFLQALLQNGSFLVMLDGYDEVPPAVRDHVQRQIMRFSDTFDRCAVVITSRPLQEFNSWHSFLESQICDYTPEQAADVINKIPIDEQVKKEFLSKINPDFLEKYGKLLKNPLLIGMMFLTFWKNNHIPDKEHLIYEKSFETFYTAHDNTKFLYKRRFHCLVAEDDFKRIWQTFCFVSYMRNQYRFDINKFLELGEKATKMDNINVDLREFFKDLSESICMLIQDGESYTFMHRSYQEYFAARQFVENSNNAYFEAFAVASYRFSDDMQNFTRWINRNGFREKYVLPAARIIVRRHKELEDDGRQETWLADIYEKIGISPGAFAGKSIPGAFAGKSIPGAFAGKSIPGAFAGKSIEDDGSLVDKGLAFWIGEDRERTPLFKYNAILAKELNDNRRYPDLARWLIRERPMPERGLHERYCIDRPRRKRFAQKYTTFCRVFE</sequence>
<dbReference type="PANTHER" id="PTHR46312">
    <property type="entry name" value="NACHT DOMAIN-CONTAINING PROTEIN"/>
    <property type="match status" value="1"/>
</dbReference>
<dbReference type="EMBL" id="AAPJ01000001">
    <property type="protein sequence ID" value="EAS51584.1"/>
    <property type="molecule type" value="Genomic_DNA"/>
</dbReference>
<dbReference type="AlphaFoldDB" id="Q1YLZ7"/>
<evidence type="ECO:0000313" key="3">
    <source>
        <dbReference type="Proteomes" id="UP000000321"/>
    </source>
</evidence>
<name>Q1YLZ7_AURMS</name>
<dbReference type="RefSeq" id="WP_009210222.1">
    <property type="nucleotide sequence ID" value="NZ_BBWP01000002.1"/>
</dbReference>
<dbReference type="InterPro" id="IPR027417">
    <property type="entry name" value="P-loop_NTPase"/>
</dbReference>
<evidence type="ECO:0000313" key="2">
    <source>
        <dbReference type="EMBL" id="EAS51584.1"/>
    </source>
</evidence>
<dbReference type="Pfam" id="PF05729">
    <property type="entry name" value="NACHT"/>
    <property type="match status" value="1"/>
</dbReference>
<accession>Q1YLZ7</accession>
<dbReference type="SUPFAM" id="SSF52540">
    <property type="entry name" value="P-loop containing nucleoside triphosphate hydrolases"/>
    <property type="match status" value="1"/>
</dbReference>
<dbReference type="HOGENOM" id="CLU_454788_0_0_5"/>
<feature type="domain" description="NACHT" evidence="1">
    <location>
        <begin position="97"/>
        <end position="213"/>
    </location>
</feature>
<keyword evidence="3" id="KW-1185">Reference proteome</keyword>